<dbReference type="EMBL" id="JACCBB010000001">
    <property type="protein sequence ID" value="NYD21484.1"/>
    <property type="molecule type" value="Genomic_DNA"/>
</dbReference>
<dbReference type="PANTHER" id="PTHR33359">
    <property type="entry name" value="MOLYBDOPTERIN SYNTHASE SULFUR CARRIER SUBUNIT"/>
    <property type="match status" value="1"/>
</dbReference>
<dbReference type="PANTHER" id="PTHR33359:SF1">
    <property type="entry name" value="MOLYBDOPTERIN SYNTHASE SULFUR CARRIER SUBUNIT"/>
    <property type="match status" value="1"/>
</dbReference>
<name>A0A7Y9ATJ8_9ACTN</name>
<keyword evidence="1" id="KW-0547">Nucleotide-binding</keyword>
<dbReference type="InterPro" id="IPR044672">
    <property type="entry name" value="MOCS2A"/>
</dbReference>
<dbReference type="GO" id="GO:1990133">
    <property type="term" value="C:molybdopterin adenylyltransferase complex"/>
    <property type="evidence" value="ECO:0007669"/>
    <property type="project" value="TreeGrafter"/>
</dbReference>
<dbReference type="SUPFAM" id="SSF54285">
    <property type="entry name" value="MoaD/ThiS"/>
    <property type="match status" value="1"/>
</dbReference>
<gene>
    <name evidence="4" type="ORF">BJ968_001024</name>
</gene>
<proteinExistence type="inferred from homology"/>
<dbReference type="Pfam" id="PF02597">
    <property type="entry name" value="ThiS"/>
    <property type="match status" value="1"/>
</dbReference>
<evidence type="ECO:0000313" key="4">
    <source>
        <dbReference type="EMBL" id="NYD21484.1"/>
    </source>
</evidence>
<dbReference type="AlphaFoldDB" id="A0A7Y9ATJ8"/>
<reference evidence="4 5" key="1">
    <citation type="submission" date="2020-07" db="EMBL/GenBank/DDBJ databases">
        <title>Sequencing the genomes of 1000 actinobacteria strains.</title>
        <authorList>
            <person name="Klenk H.-P."/>
        </authorList>
    </citation>
    <scope>NUCLEOTIDE SEQUENCE [LARGE SCALE GENOMIC DNA]</scope>
    <source>
        <strain evidence="4 5">DSM 7487</strain>
    </source>
</reference>
<evidence type="ECO:0000256" key="2">
    <source>
        <dbReference type="ARBA" id="ARBA00024200"/>
    </source>
</evidence>
<evidence type="ECO:0000256" key="1">
    <source>
        <dbReference type="ARBA" id="ARBA00022741"/>
    </source>
</evidence>
<dbReference type="GO" id="GO:0000166">
    <property type="term" value="F:nucleotide binding"/>
    <property type="evidence" value="ECO:0007669"/>
    <property type="project" value="UniProtKB-KW"/>
</dbReference>
<dbReference type="InterPro" id="IPR003749">
    <property type="entry name" value="ThiS/MoaD-like"/>
</dbReference>
<evidence type="ECO:0000313" key="5">
    <source>
        <dbReference type="Proteomes" id="UP000521922"/>
    </source>
</evidence>
<keyword evidence="5" id="KW-1185">Reference proteome</keyword>
<dbReference type="InterPro" id="IPR016155">
    <property type="entry name" value="Mopterin_synth/thiamin_S_b"/>
</dbReference>
<dbReference type="InterPro" id="IPR012675">
    <property type="entry name" value="Beta-grasp_dom_sf"/>
</dbReference>
<dbReference type="GO" id="GO:0006777">
    <property type="term" value="P:Mo-molybdopterin cofactor biosynthetic process"/>
    <property type="evidence" value="ECO:0007669"/>
    <property type="project" value="InterPro"/>
</dbReference>
<organism evidence="4 5">
    <name type="scientific">Kineococcus aurantiacus</name>
    <dbReference type="NCBI Taxonomy" id="37633"/>
    <lineage>
        <taxon>Bacteria</taxon>
        <taxon>Bacillati</taxon>
        <taxon>Actinomycetota</taxon>
        <taxon>Actinomycetes</taxon>
        <taxon>Kineosporiales</taxon>
        <taxon>Kineosporiaceae</taxon>
        <taxon>Kineococcus</taxon>
    </lineage>
</organism>
<evidence type="ECO:0000256" key="3">
    <source>
        <dbReference type="ARBA" id="ARBA00024247"/>
    </source>
</evidence>
<dbReference type="Proteomes" id="UP000521922">
    <property type="component" value="Unassembled WGS sequence"/>
</dbReference>
<accession>A0A7Y9ATJ8</accession>
<protein>
    <recommendedName>
        <fullName evidence="3">Molybdopterin synthase sulfur carrier subunit</fullName>
    </recommendedName>
</protein>
<sequence length="94" mass="9617">MSAPRSGQEVDVPVQLTVRFFAGAAAAAGHESEQVLVAPASTLGELVDELGARDPALARVLTACSFLVDGVAARREDRLADGTTLDVLPPFAGG</sequence>
<dbReference type="RefSeq" id="WP_179749814.1">
    <property type="nucleotide sequence ID" value="NZ_BAAAGN010000005.1"/>
</dbReference>
<comment type="similarity">
    <text evidence="2">Belongs to the MoaD family.</text>
</comment>
<comment type="caution">
    <text evidence="4">The sequence shown here is derived from an EMBL/GenBank/DDBJ whole genome shotgun (WGS) entry which is preliminary data.</text>
</comment>
<dbReference type="Gene3D" id="3.10.20.30">
    <property type="match status" value="1"/>
</dbReference>